<accession>A0A5C3Q4N0</accession>
<gene>
    <name evidence="3" type="ORF">BDV98DRAFT_575071</name>
</gene>
<evidence type="ECO:0000256" key="1">
    <source>
        <dbReference type="PROSITE-ProRule" id="PRU00042"/>
    </source>
</evidence>
<dbReference type="AlphaFoldDB" id="A0A5C3Q4N0"/>
<name>A0A5C3Q4N0_9AGAR</name>
<organism evidence="3 4">
    <name type="scientific">Pterulicium gracile</name>
    <dbReference type="NCBI Taxonomy" id="1884261"/>
    <lineage>
        <taxon>Eukaryota</taxon>
        <taxon>Fungi</taxon>
        <taxon>Dikarya</taxon>
        <taxon>Basidiomycota</taxon>
        <taxon>Agaricomycotina</taxon>
        <taxon>Agaricomycetes</taxon>
        <taxon>Agaricomycetidae</taxon>
        <taxon>Agaricales</taxon>
        <taxon>Pleurotineae</taxon>
        <taxon>Pterulaceae</taxon>
        <taxon>Pterulicium</taxon>
    </lineage>
</organism>
<dbReference type="GO" id="GO:0008270">
    <property type="term" value="F:zinc ion binding"/>
    <property type="evidence" value="ECO:0007669"/>
    <property type="project" value="UniProtKB-KW"/>
</dbReference>
<evidence type="ECO:0000313" key="3">
    <source>
        <dbReference type="EMBL" id="TFK97034.1"/>
    </source>
</evidence>
<evidence type="ECO:0000313" key="4">
    <source>
        <dbReference type="Proteomes" id="UP000305067"/>
    </source>
</evidence>
<reference evidence="3 4" key="1">
    <citation type="journal article" date="2019" name="Nat. Ecol. Evol.">
        <title>Megaphylogeny resolves global patterns of mushroom evolution.</title>
        <authorList>
            <person name="Varga T."/>
            <person name="Krizsan K."/>
            <person name="Foldi C."/>
            <person name="Dima B."/>
            <person name="Sanchez-Garcia M."/>
            <person name="Sanchez-Ramirez S."/>
            <person name="Szollosi G.J."/>
            <person name="Szarkandi J.G."/>
            <person name="Papp V."/>
            <person name="Albert L."/>
            <person name="Andreopoulos W."/>
            <person name="Angelini C."/>
            <person name="Antonin V."/>
            <person name="Barry K.W."/>
            <person name="Bougher N.L."/>
            <person name="Buchanan P."/>
            <person name="Buyck B."/>
            <person name="Bense V."/>
            <person name="Catcheside P."/>
            <person name="Chovatia M."/>
            <person name="Cooper J."/>
            <person name="Damon W."/>
            <person name="Desjardin D."/>
            <person name="Finy P."/>
            <person name="Geml J."/>
            <person name="Haridas S."/>
            <person name="Hughes K."/>
            <person name="Justo A."/>
            <person name="Karasinski D."/>
            <person name="Kautmanova I."/>
            <person name="Kiss B."/>
            <person name="Kocsube S."/>
            <person name="Kotiranta H."/>
            <person name="LaButti K.M."/>
            <person name="Lechner B.E."/>
            <person name="Liimatainen K."/>
            <person name="Lipzen A."/>
            <person name="Lukacs Z."/>
            <person name="Mihaltcheva S."/>
            <person name="Morgado L.N."/>
            <person name="Niskanen T."/>
            <person name="Noordeloos M.E."/>
            <person name="Ohm R.A."/>
            <person name="Ortiz-Santana B."/>
            <person name="Ovrebo C."/>
            <person name="Racz N."/>
            <person name="Riley R."/>
            <person name="Savchenko A."/>
            <person name="Shiryaev A."/>
            <person name="Soop K."/>
            <person name="Spirin V."/>
            <person name="Szebenyi C."/>
            <person name="Tomsovsky M."/>
            <person name="Tulloss R.E."/>
            <person name="Uehling J."/>
            <person name="Grigoriev I.V."/>
            <person name="Vagvolgyi C."/>
            <person name="Papp T."/>
            <person name="Martin F.M."/>
            <person name="Miettinen O."/>
            <person name="Hibbett D.S."/>
            <person name="Nagy L.G."/>
        </authorList>
    </citation>
    <scope>NUCLEOTIDE SEQUENCE [LARGE SCALE GENOMIC DNA]</scope>
    <source>
        <strain evidence="3 4">CBS 309.79</strain>
    </source>
</reference>
<dbReference type="InterPro" id="IPR013087">
    <property type="entry name" value="Znf_C2H2_type"/>
</dbReference>
<keyword evidence="1" id="KW-0862">Zinc</keyword>
<keyword evidence="1" id="KW-0863">Zinc-finger</keyword>
<evidence type="ECO:0000259" key="2">
    <source>
        <dbReference type="PROSITE" id="PS50157"/>
    </source>
</evidence>
<proteinExistence type="predicted"/>
<sequence>MAKASKIKVASPYCERSMLPGNLARHKNNYHPPGGVQMLISCARGCGYLASRKDNIDRHKRDTAHCRKRSGVSNPPHDVGISSANTNHALQQAFSHSDSSSWPLATHSENDIPPSRLILVANAGVDAHPSLPPVLCTSPQHQFKFWPPASYRSAEEYHQPGLTHLGLTAAVKEKNMLEQGAVNFGSFWVTPPPHNVNWRFSSITDEAFDWPWTQS</sequence>
<feature type="domain" description="C2H2-type" evidence="2">
    <location>
        <begin position="40"/>
        <end position="70"/>
    </location>
</feature>
<protein>
    <recommendedName>
        <fullName evidence="2">C2H2-type domain-containing protein</fullName>
    </recommendedName>
</protein>
<dbReference type="EMBL" id="ML178851">
    <property type="protein sequence ID" value="TFK97034.1"/>
    <property type="molecule type" value="Genomic_DNA"/>
</dbReference>
<keyword evidence="4" id="KW-1185">Reference proteome</keyword>
<dbReference type="PROSITE" id="PS50157">
    <property type="entry name" value="ZINC_FINGER_C2H2_2"/>
    <property type="match status" value="1"/>
</dbReference>
<keyword evidence="1" id="KW-0479">Metal-binding</keyword>
<dbReference type="Proteomes" id="UP000305067">
    <property type="component" value="Unassembled WGS sequence"/>
</dbReference>